<comment type="similarity">
    <text evidence="1">Belongs to the acyl-ACP thioesterase family.</text>
</comment>
<dbReference type="Pfam" id="PF01643">
    <property type="entry name" value="Acyl-ACP_TE"/>
    <property type="match status" value="1"/>
</dbReference>
<evidence type="ECO:0000256" key="3">
    <source>
        <dbReference type="ARBA" id="ARBA00022801"/>
    </source>
</evidence>
<evidence type="ECO:0000259" key="8">
    <source>
        <dbReference type="Pfam" id="PF01643"/>
    </source>
</evidence>
<dbReference type="PANTHER" id="PTHR31727:SF6">
    <property type="entry name" value="OLEOYL-ACYL CARRIER PROTEIN THIOESTERASE 1, CHLOROPLASTIC"/>
    <property type="match status" value="1"/>
</dbReference>
<dbReference type="GO" id="GO:0000036">
    <property type="term" value="F:acyl carrier activity"/>
    <property type="evidence" value="ECO:0007669"/>
    <property type="project" value="TreeGrafter"/>
</dbReference>
<keyword evidence="11" id="KW-1185">Reference proteome</keyword>
<proteinExistence type="inferred from homology"/>
<feature type="domain" description="Acyl-ACP thioesterase N-terminal hotdog" evidence="8">
    <location>
        <begin position="6"/>
        <end position="124"/>
    </location>
</feature>
<dbReference type="InterPro" id="IPR002864">
    <property type="entry name" value="Acyl-ACP_thioesterase_NHD"/>
</dbReference>
<dbReference type="EMBL" id="LSZW01000065">
    <property type="protein sequence ID" value="KXK64241.1"/>
    <property type="molecule type" value="Genomic_DNA"/>
</dbReference>
<dbReference type="Proteomes" id="UP000070366">
    <property type="component" value="Unassembled WGS sequence"/>
</dbReference>
<organism evidence="10 11">
    <name type="scientific">Christensenella minuta</name>
    <dbReference type="NCBI Taxonomy" id="626937"/>
    <lineage>
        <taxon>Bacteria</taxon>
        <taxon>Bacillati</taxon>
        <taxon>Bacillota</taxon>
        <taxon>Clostridia</taxon>
        <taxon>Christensenellales</taxon>
        <taxon>Christensenellaceae</taxon>
        <taxon>Christensenella</taxon>
    </lineage>
</organism>
<evidence type="ECO:0000256" key="7">
    <source>
        <dbReference type="ARBA" id="ARBA00023160"/>
    </source>
</evidence>
<evidence type="ECO:0000259" key="9">
    <source>
        <dbReference type="Pfam" id="PF20791"/>
    </source>
</evidence>
<evidence type="ECO:0000256" key="2">
    <source>
        <dbReference type="ARBA" id="ARBA00022516"/>
    </source>
</evidence>
<keyword evidence="5" id="KW-0809">Transit peptide</keyword>
<gene>
    <name evidence="10" type="ORF">HMPREF3293_02885</name>
</gene>
<keyword evidence="3" id="KW-0378">Hydrolase</keyword>
<keyword evidence="2" id="KW-0444">Lipid biosynthesis</keyword>
<dbReference type="CDD" id="cd00586">
    <property type="entry name" value="4HBT"/>
    <property type="match status" value="1"/>
</dbReference>
<evidence type="ECO:0000256" key="5">
    <source>
        <dbReference type="ARBA" id="ARBA00022946"/>
    </source>
</evidence>
<evidence type="ECO:0000313" key="10">
    <source>
        <dbReference type="EMBL" id="KXK64241.1"/>
    </source>
</evidence>
<dbReference type="SUPFAM" id="SSF54637">
    <property type="entry name" value="Thioesterase/thiol ester dehydrase-isomerase"/>
    <property type="match status" value="2"/>
</dbReference>
<evidence type="ECO:0000256" key="4">
    <source>
        <dbReference type="ARBA" id="ARBA00022832"/>
    </source>
</evidence>
<dbReference type="InterPro" id="IPR049427">
    <property type="entry name" value="Acyl-ACP_TE_C"/>
</dbReference>
<dbReference type="PANTHER" id="PTHR31727">
    <property type="entry name" value="OLEOYL-ACYL CARRIER PROTEIN THIOESTERASE 1, CHLOROPLASTIC"/>
    <property type="match status" value="1"/>
</dbReference>
<keyword evidence="6" id="KW-0443">Lipid metabolism</keyword>
<keyword evidence="7" id="KW-0275">Fatty acid biosynthesis</keyword>
<dbReference type="RefSeq" id="WP_066521485.1">
    <property type="nucleotide sequence ID" value="NZ_CABMOF010000005.1"/>
</dbReference>
<dbReference type="InterPro" id="IPR045023">
    <property type="entry name" value="FATA/B"/>
</dbReference>
<dbReference type="InterPro" id="IPR029069">
    <property type="entry name" value="HotDog_dom_sf"/>
</dbReference>
<evidence type="ECO:0000313" key="11">
    <source>
        <dbReference type="Proteomes" id="UP000070366"/>
    </source>
</evidence>
<evidence type="ECO:0000256" key="6">
    <source>
        <dbReference type="ARBA" id="ARBA00023098"/>
    </source>
</evidence>
<dbReference type="STRING" id="626937.HMPREF3293_02885"/>
<accession>A0A136Q0M9</accession>
<dbReference type="AlphaFoldDB" id="A0A136Q0M9"/>
<reference evidence="10 11" key="1">
    <citation type="submission" date="2016-02" db="EMBL/GenBank/DDBJ databases">
        <authorList>
            <person name="Wen L."/>
            <person name="He K."/>
            <person name="Yang H."/>
        </authorList>
    </citation>
    <scope>NUCLEOTIDE SEQUENCE [LARGE SCALE GENOMIC DNA]</scope>
    <source>
        <strain evidence="10 11">DSM 22607</strain>
    </source>
</reference>
<keyword evidence="4" id="KW-0276">Fatty acid metabolism</keyword>
<evidence type="ECO:0000256" key="1">
    <source>
        <dbReference type="ARBA" id="ARBA00006500"/>
    </source>
</evidence>
<sequence length="249" mass="28884">MTITKLEQDYTIRAYDVDTRGKWRPSAILTRMQEIAEDHAIAVHCGRKELVEERGMAWMLTRLHLEMKRYPDLMDDIRVVTWPGKPTRLFFVRHTMFFDAQGEELGRATSLWVLFNIKGRFLCRTGDIGENYPYDLSHGAALPDPGKIKLPDDMELIRTRTVAYSEVDMNSHLNNAKYADWICELFDLDTLRHHSIRDFRINFIAEAYMGQPVDLYRRDADGVSYICGKTEGKTVFDASVIWENGGIRL</sequence>
<comment type="caution">
    <text evidence="10">The sequence shown here is derived from an EMBL/GenBank/DDBJ whole genome shotgun (WGS) entry which is preliminary data.</text>
</comment>
<dbReference type="GO" id="GO:0016297">
    <property type="term" value="F:fatty acyl-[ACP] hydrolase activity"/>
    <property type="evidence" value="ECO:0007669"/>
    <property type="project" value="InterPro"/>
</dbReference>
<name>A0A136Q0M9_9FIRM</name>
<dbReference type="Pfam" id="PF20791">
    <property type="entry name" value="Acyl-ACP_TE_C"/>
    <property type="match status" value="1"/>
</dbReference>
<dbReference type="Gene3D" id="3.10.129.10">
    <property type="entry name" value="Hotdog Thioesterase"/>
    <property type="match status" value="2"/>
</dbReference>
<protein>
    <submittedName>
        <fullName evidence="10">Acyl-ACP thioesterase</fullName>
    </submittedName>
</protein>
<feature type="domain" description="Acyl-ACP thioesterase-like C-terminal" evidence="9">
    <location>
        <begin position="159"/>
        <end position="217"/>
    </location>
</feature>